<reference evidence="3" key="1">
    <citation type="submission" date="2014-05" db="EMBL/GenBank/DDBJ databases">
        <authorList>
            <person name="Kube M."/>
        </authorList>
    </citation>
    <scope>NUCLEOTIDE SEQUENCE [LARGE SCALE GENOMIC DNA]</scope>
</reference>
<dbReference type="RefSeq" id="WP_045749503.1">
    <property type="nucleotide sequence ID" value="NZ_FUZK01000001.1"/>
</dbReference>
<dbReference type="InParanoid" id="A0A061AAW7"/>
<proteinExistence type="predicted"/>
<gene>
    <name evidence="2" type="ORF">Aocu_09670</name>
</gene>
<protein>
    <submittedName>
        <fullName evidence="2">Uncharacterized protein</fullName>
    </submittedName>
</protein>
<keyword evidence="3" id="KW-1185">Reference proteome</keyword>
<dbReference type="STRING" id="35623.Aocu_09670"/>
<accession>A0A061AAW7</accession>
<evidence type="ECO:0000313" key="3">
    <source>
        <dbReference type="Proteomes" id="UP000032434"/>
    </source>
</evidence>
<dbReference type="HOGENOM" id="CLU_1736546_0_0_14"/>
<dbReference type="EMBL" id="LK028559">
    <property type="protein sequence ID" value="CDR31040.1"/>
    <property type="molecule type" value="Genomic_DNA"/>
</dbReference>
<evidence type="ECO:0000313" key="2">
    <source>
        <dbReference type="EMBL" id="CDR31040.1"/>
    </source>
</evidence>
<feature type="compositionally biased region" description="Basic and acidic residues" evidence="1">
    <location>
        <begin position="126"/>
        <end position="137"/>
    </location>
</feature>
<dbReference type="PATRIC" id="fig|35623.3.peg.967"/>
<evidence type="ECO:0000256" key="1">
    <source>
        <dbReference type="SAM" id="MobiDB-lite"/>
    </source>
</evidence>
<sequence length="150" mass="17029">MGLFKVKKKKHIGDVYAIPPEHIVEASRIKEYRKIKTSRGQNPDAKKLVMVGVEKSSNKVQLSDVSTKATQRELSKKQAVKLDNSKFKKASYADTSTKSKSEKTRKHFKVGVDPLTKVNRSSIKIHSNDMNKYENARSIRFPGTKNKKPK</sequence>
<dbReference type="Proteomes" id="UP000032434">
    <property type="component" value="Chromosome 1"/>
</dbReference>
<name>A0A061AAW7_9MOLU</name>
<dbReference type="OrthoDB" id="10008312at2"/>
<organism evidence="2 3">
    <name type="scientific">Acholeplasma oculi</name>
    <dbReference type="NCBI Taxonomy" id="35623"/>
    <lineage>
        <taxon>Bacteria</taxon>
        <taxon>Bacillati</taxon>
        <taxon>Mycoplasmatota</taxon>
        <taxon>Mollicutes</taxon>
        <taxon>Acholeplasmatales</taxon>
        <taxon>Acholeplasmataceae</taxon>
        <taxon>Acholeplasma</taxon>
    </lineage>
</organism>
<feature type="region of interest" description="Disordered" evidence="1">
    <location>
        <begin position="126"/>
        <end position="150"/>
    </location>
</feature>
<dbReference type="AlphaFoldDB" id="A0A061AAW7"/>
<dbReference type="KEGG" id="aoc:Aocu_09670"/>